<organism evidence="1 2">
    <name type="scientific">Acinetobacter junii SH205</name>
    <dbReference type="NCBI Taxonomy" id="575587"/>
    <lineage>
        <taxon>Bacteria</taxon>
        <taxon>Pseudomonadati</taxon>
        <taxon>Pseudomonadota</taxon>
        <taxon>Gammaproteobacteria</taxon>
        <taxon>Moraxellales</taxon>
        <taxon>Moraxellaceae</taxon>
        <taxon>Acinetobacter</taxon>
    </lineage>
</organism>
<dbReference type="InterPro" id="IPR010982">
    <property type="entry name" value="Lambda_DNA-bd_dom_sf"/>
</dbReference>
<reference evidence="2" key="1">
    <citation type="journal article" date="2012" name="PLoS ONE">
        <title>The success of Acinetobacter species; genetic, metabolic and virulence attributes.</title>
        <authorList>
            <person name="Peleg A.Y."/>
            <person name="de Breij A."/>
            <person name="Adams M.D."/>
            <person name="Cerqueira G.M."/>
            <person name="Mocali S."/>
            <person name="Galardini M."/>
            <person name="Nibbering P.H."/>
            <person name="Earl A.M."/>
            <person name="Ward D.V."/>
            <person name="Paterson D.L."/>
            <person name="Seifert H."/>
            <person name="Dijkshoorn L."/>
        </authorList>
    </citation>
    <scope>NUCLEOTIDE SEQUENCE [LARGE SCALE GENOMIC DNA]</scope>
    <source>
        <strain evidence="2">SH205</strain>
    </source>
</reference>
<accession>D0SJP8</accession>
<dbReference type="InterPro" id="IPR001387">
    <property type="entry name" value="Cro/C1-type_HTH"/>
</dbReference>
<dbReference type="Proteomes" id="UP000018442">
    <property type="component" value="Unassembled WGS sequence"/>
</dbReference>
<name>D0SJP8_ACIJU</name>
<evidence type="ECO:0000313" key="1">
    <source>
        <dbReference type="EMBL" id="EEY94070.1"/>
    </source>
</evidence>
<dbReference type="EMBL" id="GG705011">
    <property type="protein sequence ID" value="EEY94070.1"/>
    <property type="molecule type" value="Genomic_DNA"/>
</dbReference>
<dbReference type="Gene3D" id="1.10.260.40">
    <property type="entry name" value="lambda repressor-like DNA-binding domains"/>
    <property type="match status" value="1"/>
</dbReference>
<dbReference type="GO" id="GO:0003677">
    <property type="term" value="F:DNA binding"/>
    <property type="evidence" value="ECO:0007669"/>
    <property type="project" value="InterPro"/>
</dbReference>
<dbReference type="CDD" id="cd00093">
    <property type="entry name" value="HTH_XRE"/>
    <property type="match status" value="1"/>
</dbReference>
<sequence>MEGKLFNTINRLGTTMSKVSADLTARARNELTRVLQALSSSNQGQLAEQIGLDPSTLSRMKNDKKSNGLTEIENCLALLDVLGFKTVPKKYRMISEEKLNALFVMSKAWMESKQSIDDLFQDDIEDFGMSFELGYKEKA</sequence>
<gene>
    <name evidence="1" type="ORF">HMPREF0026_01346</name>
</gene>
<dbReference type="SUPFAM" id="SSF47413">
    <property type="entry name" value="lambda repressor-like DNA-binding domains"/>
    <property type="match status" value="1"/>
</dbReference>
<dbReference type="HOGENOM" id="CLU_167335_0_0_6"/>
<proteinExistence type="predicted"/>
<protein>
    <submittedName>
        <fullName evidence="1">Uncharacterized protein</fullName>
    </submittedName>
</protein>
<evidence type="ECO:0000313" key="2">
    <source>
        <dbReference type="Proteomes" id="UP000018442"/>
    </source>
</evidence>
<dbReference type="AlphaFoldDB" id="D0SJP8"/>